<dbReference type="SUPFAM" id="SSF54821">
    <property type="entry name" value="Ribosomal protein S3 C-terminal domain"/>
    <property type="match status" value="1"/>
</dbReference>
<keyword evidence="3" id="KW-0687">Ribonucleoprotein</keyword>
<gene>
    <name evidence="5" type="primary">rps3</name>
</gene>
<evidence type="ECO:0000256" key="2">
    <source>
        <dbReference type="ARBA" id="ARBA00022980"/>
    </source>
</evidence>
<protein>
    <submittedName>
        <fullName evidence="5">Ribosomal protein S3</fullName>
    </submittedName>
</protein>
<evidence type="ECO:0000256" key="1">
    <source>
        <dbReference type="ARBA" id="ARBA00010761"/>
    </source>
</evidence>
<evidence type="ECO:0000259" key="4">
    <source>
        <dbReference type="Pfam" id="PF00189"/>
    </source>
</evidence>
<dbReference type="GO" id="GO:1990904">
    <property type="term" value="C:ribonucleoprotein complex"/>
    <property type="evidence" value="ECO:0007669"/>
    <property type="project" value="UniProtKB-KW"/>
</dbReference>
<geneLocation type="mitochondrion" evidence="5"/>
<dbReference type="Pfam" id="PF00189">
    <property type="entry name" value="Ribosomal_S3_C"/>
    <property type="match status" value="1"/>
</dbReference>
<name>A0A5A4SSZ5_9FLOR</name>
<dbReference type="GO" id="GO:0006412">
    <property type="term" value="P:translation"/>
    <property type="evidence" value="ECO:0007669"/>
    <property type="project" value="InterPro"/>
</dbReference>
<keyword evidence="5" id="KW-0496">Mitochondrion</keyword>
<proteinExistence type="inferred from homology"/>
<dbReference type="AlphaFoldDB" id="A0A5A4SSZ5"/>
<dbReference type="EMBL" id="LC484362">
    <property type="protein sequence ID" value="BBK20771.1"/>
    <property type="molecule type" value="Genomic_DNA"/>
</dbReference>
<dbReference type="GeneID" id="41658055"/>
<dbReference type="InterPro" id="IPR001351">
    <property type="entry name" value="Ribosomal_uS3_C"/>
</dbReference>
<reference evidence="5" key="1">
    <citation type="journal article" date="2019" name="Mitochondrial DNA Part B Resour">
        <title>Complete sequence of mitochondrial DNA of Gloiopeltis furcata (Postels and Ruprecht) J. Agardh.</title>
        <authorList>
            <person name="Watanabe K."/>
            <person name="Kishimoto T."/>
            <person name="Kumagai Y."/>
            <person name="Shimizu T."/>
            <person name="Uji T."/>
            <person name="Yasui H."/>
            <person name="Kishimura H."/>
        </authorList>
    </citation>
    <scope>NUCLEOTIDE SEQUENCE</scope>
</reference>
<evidence type="ECO:0000256" key="3">
    <source>
        <dbReference type="ARBA" id="ARBA00023274"/>
    </source>
</evidence>
<dbReference type="GO" id="GO:0005840">
    <property type="term" value="C:ribosome"/>
    <property type="evidence" value="ECO:0007669"/>
    <property type="project" value="UniProtKB-KW"/>
</dbReference>
<dbReference type="InterPro" id="IPR036419">
    <property type="entry name" value="Ribosomal_S3_C_sf"/>
</dbReference>
<evidence type="ECO:0000313" key="5">
    <source>
        <dbReference type="EMBL" id="BBK20771.1"/>
    </source>
</evidence>
<feature type="domain" description="Small ribosomal subunit protein uS3 C-terminal" evidence="4">
    <location>
        <begin position="161"/>
        <end position="222"/>
    </location>
</feature>
<dbReference type="RefSeq" id="YP_009684858.1">
    <property type="nucleotide sequence ID" value="NC_044414.1"/>
</dbReference>
<dbReference type="Gene3D" id="3.30.1140.32">
    <property type="entry name" value="Ribosomal protein S3, C-terminal domain"/>
    <property type="match status" value="1"/>
</dbReference>
<accession>A0A5A4SSZ5</accession>
<sequence length="239" mass="28037">MAQKTNPISFRLGSTRVWDSTFQIYGKPHLSYFLLFHKYLMSKSYLRKYFSSAALAPEVYRYEFRKNVVLVNVRNSYLTKPVRRPLHDSFSKTINEFFVGAVRFQLFPKLGELPDIAHLSHYARYLLETNTSPKKVIWSLRHLIRLNADVRKVSYHKFGVLDVKLKGFKVQMSGRFSNSKNQMAKKIVYKVGLLPLTHIKSSVDYINTEIHTKLGTCGLQIWLFYEIQNYKYVAKHKKA</sequence>
<dbReference type="GO" id="GO:0003735">
    <property type="term" value="F:structural constituent of ribosome"/>
    <property type="evidence" value="ECO:0007669"/>
    <property type="project" value="InterPro"/>
</dbReference>
<keyword evidence="2 5" id="KW-0689">Ribosomal protein</keyword>
<comment type="similarity">
    <text evidence="1">Belongs to the universal ribosomal protein uS3 family.</text>
</comment>
<organism evidence="5">
    <name type="scientific">Gloiopeltis furcata</name>
    <dbReference type="NCBI Taxonomy" id="42017"/>
    <lineage>
        <taxon>Eukaryota</taxon>
        <taxon>Rhodophyta</taxon>
        <taxon>Florideophyceae</taxon>
        <taxon>Rhodymeniophycidae</taxon>
        <taxon>Gigartinales</taxon>
        <taxon>Endocladiaceae</taxon>
        <taxon>Gloiopeltis</taxon>
    </lineage>
</organism>